<dbReference type="AlphaFoldDB" id="A0A426Z1X6"/>
<feature type="compositionally biased region" description="Pro residues" evidence="1">
    <location>
        <begin position="116"/>
        <end position="141"/>
    </location>
</feature>
<protein>
    <submittedName>
        <fullName evidence="2">Uncharacterized protein</fullName>
    </submittedName>
</protein>
<name>A0A426Z1X6_ENSVE</name>
<dbReference type="SUPFAM" id="SSF101447">
    <property type="entry name" value="Formin homology 2 domain (FH2 domain)"/>
    <property type="match status" value="1"/>
</dbReference>
<feature type="compositionally biased region" description="Low complexity" evidence="1">
    <location>
        <begin position="103"/>
        <end position="112"/>
    </location>
</feature>
<feature type="compositionally biased region" description="Basic residues" evidence="1">
    <location>
        <begin position="46"/>
        <end position="79"/>
    </location>
</feature>
<feature type="non-terminal residue" evidence="2">
    <location>
        <position position="1"/>
    </location>
</feature>
<evidence type="ECO:0000313" key="2">
    <source>
        <dbReference type="EMBL" id="RRT57964.1"/>
    </source>
</evidence>
<evidence type="ECO:0000256" key="1">
    <source>
        <dbReference type="SAM" id="MobiDB-lite"/>
    </source>
</evidence>
<sequence length="264" mass="29217">VEPAAERPRCPRRGRPPISTLAAGTRPIETAGRPARYPRESTRAPPPRRRPRIRGARRRSAKRKSTRRTGRGSSRRGGRWRSLGRGEGGDRGGNRGIRRRRSAPGASSTSTRLRPLHPPPPSPPPPPPPPLPNTEPPPPPSTTKSLIASRPPPPLTLRSSFPRRLSRSFGDGEAFAVVLTAIHRGPRGVSRNHHDKFLIITTTPLIRIMSRSFLPSAISRPSSTPYVEMRTFWDLRWRWVGVRCGLDLHPTILARSDDDGLTAS</sequence>
<dbReference type="Proteomes" id="UP000287651">
    <property type="component" value="Unassembled WGS sequence"/>
</dbReference>
<proteinExistence type="predicted"/>
<accession>A0A426Z1X6</accession>
<feature type="region of interest" description="Disordered" evidence="1">
    <location>
        <begin position="1"/>
        <end position="161"/>
    </location>
</feature>
<reference evidence="2 3" key="1">
    <citation type="journal article" date="2014" name="Agronomy (Basel)">
        <title>A Draft Genome Sequence for Ensete ventricosum, the Drought-Tolerant Tree Against Hunger.</title>
        <authorList>
            <person name="Harrison J."/>
            <person name="Moore K.A."/>
            <person name="Paszkiewicz K."/>
            <person name="Jones T."/>
            <person name="Grant M."/>
            <person name="Ambacheew D."/>
            <person name="Muzemil S."/>
            <person name="Studholme D.J."/>
        </authorList>
    </citation>
    <scope>NUCLEOTIDE SEQUENCE [LARGE SCALE GENOMIC DNA]</scope>
</reference>
<organism evidence="2 3">
    <name type="scientific">Ensete ventricosum</name>
    <name type="common">Abyssinian banana</name>
    <name type="synonym">Musa ensete</name>
    <dbReference type="NCBI Taxonomy" id="4639"/>
    <lineage>
        <taxon>Eukaryota</taxon>
        <taxon>Viridiplantae</taxon>
        <taxon>Streptophyta</taxon>
        <taxon>Embryophyta</taxon>
        <taxon>Tracheophyta</taxon>
        <taxon>Spermatophyta</taxon>
        <taxon>Magnoliopsida</taxon>
        <taxon>Liliopsida</taxon>
        <taxon>Zingiberales</taxon>
        <taxon>Musaceae</taxon>
        <taxon>Ensete</taxon>
    </lineage>
</organism>
<comment type="caution">
    <text evidence="2">The sequence shown here is derived from an EMBL/GenBank/DDBJ whole genome shotgun (WGS) entry which is preliminary data.</text>
</comment>
<gene>
    <name evidence="2" type="ORF">B296_00027073</name>
</gene>
<evidence type="ECO:0000313" key="3">
    <source>
        <dbReference type="Proteomes" id="UP000287651"/>
    </source>
</evidence>
<dbReference type="EMBL" id="AMZH03008918">
    <property type="protein sequence ID" value="RRT57964.1"/>
    <property type="molecule type" value="Genomic_DNA"/>
</dbReference>